<evidence type="ECO:0000313" key="2">
    <source>
        <dbReference type="EMBL" id="MFF3567569.1"/>
    </source>
</evidence>
<sequence>MSQATQASVAAGVRATIGAHTQAQDSGRNDDVAALYTENAVLEMPGADPFVGREAIRAAFTGFAAQLTAPARHLIANTVITSWSQDEATAESDALLVLRGENGWGVQLVGHYKDTLRRDGDTWRFSHRDTSFLT</sequence>
<keyword evidence="3" id="KW-1185">Reference proteome</keyword>
<dbReference type="RefSeq" id="WP_040825244.1">
    <property type="nucleotide sequence ID" value="NZ_JBIAQY010000002.1"/>
</dbReference>
<feature type="domain" description="SnoaL-like" evidence="1">
    <location>
        <begin position="13"/>
        <end position="129"/>
    </location>
</feature>
<dbReference type="Pfam" id="PF13577">
    <property type="entry name" value="SnoaL_4"/>
    <property type="match status" value="1"/>
</dbReference>
<dbReference type="CDD" id="cd00531">
    <property type="entry name" value="NTF2_like"/>
    <property type="match status" value="1"/>
</dbReference>
<dbReference type="InterPro" id="IPR037401">
    <property type="entry name" value="SnoaL-like"/>
</dbReference>
<proteinExistence type="predicted"/>
<gene>
    <name evidence="2" type="ORF">ACFYXQ_07265</name>
</gene>
<evidence type="ECO:0000259" key="1">
    <source>
        <dbReference type="Pfam" id="PF13577"/>
    </source>
</evidence>
<dbReference type="Proteomes" id="UP001601992">
    <property type="component" value="Unassembled WGS sequence"/>
</dbReference>
<evidence type="ECO:0000313" key="3">
    <source>
        <dbReference type="Proteomes" id="UP001601992"/>
    </source>
</evidence>
<organism evidence="2 3">
    <name type="scientific">Nocardia jiangxiensis</name>
    <dbReference type="NCBI Taxonomy" id="282685"/>
    <lineage>
        <taxon>Bacteria</taxon>
        <taxon>Bacillati</taxon>
        <taxon>Actinomycetota</taxon>
        <taxon>Actinomycetes</taxon>
        <taxon>Mycobacteriales</taxon>
        <taxon>Nocardiaceae</taxon>
        <taxon>Nocardia</taxon>
    </lineage>
</organism>
<dbReference type="SUPFAM" id="SSF54427">
    <property type="entry name" value="NTF2-like"/>
    <property type="match status" value="1"/>
</dbReference>
<dbReference type="InterPro" id="IPR032710">
    <property type="entry name" value="NTF2-like_dom_sf"/>
</dbReference>
<protein>
    <submittedName>
        <fullName evidence="2">Nuclear transport factor 2 family protein</fullName>
    </submittedName>
</protein>
<dbReference type="Gene3D" id="3.10.450.50">
    <property type="match status" value="1"/>
</dbReference>
<comment type="caution">
    <text evidence="2">The sequence shown here is derived from an EMBL/GenBank/DDBJ whole genome shotgun (WGS) entry which is preliminary data.</text>
</comment>
<reference evidence="2 3" key="1">
    <citation type="submission" date="2024-10" db="EMBL/GenBank/DDBJ databases">
        <title>The Natural Products Discovery Center: Release of the First 8490 Sequenced Strains for Exploring Actinobacteria Biosynthetic Diversity.</title>
        <authorList>
            <person name="Kalkreuter E."/>
            <person name="Kautsar S.A."/>
            <person name="Yang D."/>
            <person name="Bader C.D."/>
            <person name="Teijaro C.N."/>
            <person name="Fluegel L."/>
            <person name="Davis C.M."/>
            <person name="Simpson J.R."/>
            <person name="Lauterbach L."/>
            <person name="Steele A.D."/>
            <person name="Gui C."/>
            <person name="Meng S."/>
            <person name="Li G."/>
            <person name="Viehrig K."/>
            <person name="Ye F."/>
            <person name="Su P."/>
            <person name="Kiefer A.F."/>
            <person name="Nichols A."/>
            <person name="Cepeda A.J."/>
            <person name="Yan W."/>
            <person name="Fan B."/>
            <person name="Jiang Y."/>
            <person name="Adhikari A."/>
            <person name="Zheng C.-J."/>
            <person name="Schuster L."/>
            <person name="Cowan T.M."/>
            <person name="Smanski M.J."/>
            <person name="Chevrette M.G."/>
            <person name="De Carvalho L.P.S."/>
            <person name="Shen B."/>
        </authorList>
    </citation>
    <scope>NUCLEOTIDE SEQUENCE [LARGE SCALE GENOMIC DNA]</scope>
    <source>
        <strain evidence="2 3">NPDC002593</strain>
    </source>
</reference>
<name>A0ABW6RVQ3_9NOCA</name>
<dbReference type="EMBL" id="JBIAQY010000002">
    <property type="protein sequence ID" value="MFF3567569.1"/>
    <property type="molecule type" value="Genomic_DNA"/>
</dbReference>
<accession>A0ABW6RVQ3</accession>